<organism evidence="1 2">
    <name type="scientific">Bacillus pumilus</name>
    <name type="common">Bacillus mesentericus</name>
    <dbReference type="NCBI Taxonomy" id="1408"/>
    <lineage>
        <taxon>Bacteria</taxon>
        <taxon>Bacillati</taxon>
        <taxon>Bacillota</taxon>
        <taxon>Bacilli</taxon>
        <taxon>Bacillales</taxon>
        <taxon>Bacillaceae</taxon>
        <taxon>Bacillus</taxon>
    </lineage>
</organism>
<protein>
    <submittedName>
        <fullName evidence="1">Uncharacterized protein</fullName>
    </submittedName>
</protein>
<reference evidence="1 2" key="1">
    <citation type="submission" date="2014-12" db="EMBL/GenBank/DDBJ databases">
        <title>Draft Genome Sequences of Five Spore-Forming Food Isolates of Bacillus pumilus.</title>
        <authorList>
            <person name="de Jong A."/>
            <person name="van Heel A.J."/>
            <person name="Montalban-Lopez M."/>
            <person name="Krawczyk A.O."/>
            <person name="Berendsen E.M."/>
            <person name="Wells-Bennik M."/>
            <person name="Kuipers O.P."/>
        </authorList>
    </citation>
    <scope>NUCLEOTIDE SEQUENCE [LARGE SCALE GENOMIC DNA]</scope>
    <source>
        <strain evidence="1 2">B4127</strain>
    </source>
</reference>
<dbReference type="Proteomes" id="UP000031978">
    <property type="component" value="Unassembled WGS sequence"/>
</dbReference>
<gene>
    <name evidence="1" type="ORF">B4127_2205</name>
</gene>
<dbReference type="AlphaFoldDB" id="A0AB34QRA3"/>
<evidence type="ECO:0000313" key="2">
    <source>
        <dbReference type="Proteomes" id="UP000031978"/>
    </source>
</evidence>
<name>A0AB34QRA3_BACPU</name>
<accession>A0AB34QRA3</accession>
<evidence type="ECO:0000313" key="1">
    <source>
        <dbReference type="EMBL" id="KIL16941.1"/>
    </source>
</evidence>
<proteinExistence type="predicted"/>
<dbReference type="EMBL" id="JXCL01000029">
    <property type="protein sequence ID" value="KIL16941.1"/>
    <property type="molecule type" value="Genomic_DNA"/>
</dbReference>
<sequence length="47" mass="5590">MSYCIHETPLFSPPLSFILTAKQGFHTRFTYKKKKDEKKVIFFSNSF</sequence>
<comment type="caution">
    <text evidence="1">The sequence shown here is derived from an EMBL/GenBank/DDBJ whole genome shotgun (WGS) entry which is preliminary data.</text>
</comment>